<dbReference type="EMBL" id="PQXL01000262">
    <property type="protein sequence ID" value="THV48188.1"/>
    <property type="molecule type" value="Genomic_DNA"/>
</dbReference>
<reference evidence="1 2" key="1">
    <citation type="submission" date="2017-12" db="EMBL/GenBank/DDBJ databases">
        <title>Comparative genomics of Botrytis spp.</title>
        <authorList>
            <person name="Valero-Jimenez C.A."/>
            <person name="Tapia P."/>
            <person name="Veloso J."/>
            <person name="Silva-Moreno E."/>
            <person name="Staats M."/>
            <person name="Valdes J.H."/>
            <person name="Van Kan J.A.L."/>
        </authorList>
    </citation>
    <scope>NUCLEOTIDE SEQUENCE [LARGE SCALE GENOMIC DNA]</scope>
    <source>
        <strain evidence="1 2">MUCL435</strain>
    </source>
</reference>
<gene>
    <name evidence="1" type="ORF">BGAL_0262g00010</name>
</gene>
<accession>A0A4S8QSU7</accession>
<dbReference type="AlphaFoldDB" id="A0A4S8QSU7"/>
<proteinExistence type="predicted"/>
<keyword evidence="2" id="KW-1185">Reference proteome</keyword>
<sequence>MTEDPSPYNIGAFSPGDAVDHFFDNVFFLRLRDDGHDTTDRLEGFNRVQEGPAGEDYKTCAGVQSWS</sequence>
<evidence type="ECO:0000313" key="1">
    <source>
        <dbReference type="EMBL" id="THV48188.1"/>
    </source>
</evidence>
<name>A0A4S8QSU7_9HELO</name>
<protein>
    <submittedName>
        <fullName evidence="1">Uncharacterized protein</fullName>
    </submittedName>
</protein>
<evidence type="ECO:0000313" key="2">
    <source>
        <dbReference type="Proteomes" id="UP000308671"/>
    </source>
</evidence>
<dbReference type="Proteomes" id="UP000308671">
    <property type="component" value="Unassembled WGS sequence"/>
</dbReference>
<dbReference type="OrthoDB" id="10564544at2759"/>
<comment type="caution">
    <text evidence="1">The sequence shown here is derived from an EMBL/GenBank/DDBJ whole genome shotgun (WGS) entry which is preliminary data.</text>
</comment>
<organism evidence="1 2">
    <name type="scientific">Botrytis galanthina</name>
    <dbReference type="NCBI Taxonomy" id="278940"/>
    <lineage>
        <taxon>Eukaryota</taxon>
        <taxon>Fungi</taxon>
        <taxon>Dikarya</taxon>
        <taxon>Ascomycota</taxon>
        <taxon>Pezizomycotina</taxon>
        <taxon>Leotiomycetes</taxon>
        <taxon>Helotiales</taxon>
        <taxon>Sclerotiniaceae</taxon>
        <taxon>Botrytis</taxon>
    </lineage>
</organism>